<dbReference type="NCBIfam" id="TIGR01977">
    <property type="entry name" value="am_tr_V_EF2568"/>
    <property type="match status" value="1"/>
</dbReference>
<dbReference type="InterPro" id="IPR010969">
    <property type="entry name" value="Cys_dSase-rel_unknwn_funct"/>
</dbReference>
<dbReference type="InterPro" id="IPR016454">
    <property type="entry name" value="Cysteine_dSase"/>
</dbReference>
<dbReference type="Proteomes" id="UP000824024">
    <property type="component" value="Unassembled WGS sequence"/>
</dbReference>
<evidence type="ECO:0000256" key="3">
    <source>
        <dbReference type="ARBA" id="ARBA00012239"/>
    </source>
</evidence>
<reference evidence="8" key="2">
    <citation type="submission" date="2021-04" db="EMBL/GenBank/DDBJ databases">
        <authorList>
            <person name="Gilroy R."/>
        </authorList>
    </citation>
    <scope>NUCLEOTIDE SEQUENCE</scope>
    <source>
        <strain evidence="8">CHK192-9172</strain>
    </source>
</reference>
<organism evidence="8 9">
    <name type="scientific">Candidatus Eubacterium avistercoris</name>
    <dbReference type="NCBI Taxonomy" id="2838567"/>
    <lineage>
        <taxon>Bacteria</taxon>
        <taxon>Bacillati</taxon>
        <taxon>Bacillota</taxon>
        <taxon>Clostridia</taxon>
        <taxon>Eubacteriales</taxon>
        <taxon>Eubacteriaceae</taxon>
        <taxon>Eubacterium</taxon>
    </lineage>
</organism>
<dbReference type="Gene3D" id="3.90.1150.10">
    <property type="entry name" value="Aspartate Aminotransferase, domain 1"/>
    <property type="match status" value="1"/>
</dbReference>
<dbReference type="InterPro" id="IPR015422">
    <property type="entry name" value="PyrdxlP-dep_Trfase_small"/>
</dbReference>
<evidence type="ECO:0000256" key="5">
    <source>
        <dbReference type="ARBA" id="ARBA00050776"/>
    </source>
</evidence>
<proteinExistence type="inferred from homology"/>
<name>A0A9D2IFY9_9FIRM</name>
<dbReference type="PANTHER" id="PTHR43586">
    <property type="entry name" value="CYSTEINE DESULFURASE"/>
    <property type="match status" value="1"/>
</dbReference>
<dbReference type="InterPro" id="IPR000192">
    <property type="entry name" value="Aminotrans_V_dom"/>
</dbReference>
<dbReference type="PANTHER" id="PTHR43586:SF4">
    <property type="entry name" value="ISOPENICILLIN N EPIMERASE"/>
    <property type="match status" value="1"/>
</dbReference>
<evidence type="ECO:0000256" key="2">
    <source>
        <dbReference type="ARBA" id="ARBA00010447"/>
    </source>
</evidence>
<gene>
    <name evidence="8" type="ORF">IAA08_06745</name>
</gene>
<keyword evidence="8" id="KW-0032">Aminotransferase</keyword>
<keyword evidence="4" id="KW-0663">Pyridoxal phosphate</keyword>
<dbReference type="InterPro" id="IPR015424">
    <property type="entry name" value="PyrdxlP-dep_Trfase"/>
</dbReference>
<dbReference type="GO" id="GO:0008483">
    <property type="term" value="F:transaminase activity"/>
    <property type="evidence" value="ECO:0007669"/>
    <property type="project" value="UniProtKB-KW"/>
</dbReference>
<feature type="domain" description="Aminotransferase class V" evidence="7">
    <location>
        <begin position="2"/>
        <end position="366"/>
    </location>
</feature>
<keyword evidence="8" id="KW-0808">Transferase</keyword>
<accession>A0A9D2IFY9</accession>
<dbReference type="AlphaFoldDB" id="A0A9D2IFY9"/>
<reference evidence="8" key="1">
    <citation type="journal article" date="2021" name="PeerJ">
        <title>Extensive microbial diversity within the chicken gut microbiome revealed by metagenomics and culture.</title>
        <authorList>
            <person name="Gilroy R."/>
            <person name="Ravi A."/>
            <person name="Getino M."/>
            <person name="Pursley I."/>
            <person name="Horton D.L."/>
            <person name="Alikhan N.F."/>
            <person name="Baker D."/>
            <person name="Gharbi K."/>
            <person name="Hall N."/>
            <person name="Watson M."/>
            <person name="Adriaenssens E.M."/>
            <person name="Foster-Nyarko E."/>
            <person name="Jarju S."/>
            <person name="Secka A."/>
            <person name="Antonio M."/>
            <person name="Oren A."/>
            <person name="Chaudhuri R.R."/>
            <person name="La Ragione R."/>
            <person name="Hildebrand F."/>
            <person name="Pallen M.J."/>
        </authorList>
    </citation>
    <scope>NUCLEOTIDE SEQUENCE</scope>
    <source>
        <strain evidence="8">CHK192-9172</strain>
    </source>
</reference>
<dbReference type="GO" id="GO:0031071">
    <property type="term" value="F:cysteine desulfurase activity"/>
    <property type="evidence" value="ECO:0007669"/>
    <property type="project" value="UniProtKB-EC"/>
</dbReference>
<dbReference type="EMBL" id="DXCH01000185">
    <property type="protein sequence ID" value="HIZ07615.1"/>
    <property type="molecule type" value="Genomic_DNA"/>
</dbReference>
<evidence type="ECO:0000313" key="9">
    <source>
        <dbReference type="Proteomes" id="UP000824024"/>
    </source>
</evidence>
<evidence type="ECO:0000256" key="4">
    <source>
        <dbReference type="ARBA" id="ARBA00022898"/>
    </source>
</evidence>
<dbReference type="PIRSF" id="PIRSF005572">
    <property type="entry name" value="NifS"/>
    <property type="match status" value="1"/>
</dbReference>
<evidence type="ECO:0000259" key="7">
    <source>
        <dbReference type="Pfam" id="PF00266"/>
    </source>
</evidence>
<dbReference type="SUPFAM" id="SSF53383">
    <property type="entry name" value="PLP-dependent transferases"/>
    <property type="match status" value="1"/>
</dbReference>
<dbReference type="Gene3D" id="3.40.640.10">
    <property type="entry name" value="Type I PLP-dependent aspartate aminotransferase-like (Major domain)"/>
    <property type="match status" value="1"/>
</dbReference>
<comment type="caution">
    <text evidence="8">The sequence shown here is derived from an EMBL/GenBank/DDBJ whole genome shotgun (WGS) entry which is preliminary data.</text>
</comment>
<protein>
    <recommendedName>
        <fullName evidence="3">cysteine desulfurase</fullName>
        <ecNumber evidence="3">2.8.1.7</ecNumber>
    </recommendedName>
</protein>
<evidence type="ECO:0000256" key="6">
    <source>
        <dbReference type="RuleBase" id="RU004504"/>
    </source>
</evidence>
<dbReference type="InterPro" id="IPR015421">
    <property type="entry name" value="PyrdxlP-dep_Trfase_major"/>
</dbReference>
<comment type="catalytic activity">
    <reaction evidence="5">
        <text>(sulfur carrier)-H + L-cysteine = (sulfur carrier)-SH + L-alanine</text>
        <dbReference type="Rhea" id="RHEA:43892"/>
        <dbReference type="Rhea" id="RHEA-COMP:14737"/>
        <dbReference type="Rhea" id="RHEA-COMP:14739"/>
        <dbReference type="ChEBI" id="CHEBI:29917"/>
        <dbReference type="ChEBI" id="CHEBI:35235"/>
        <dbReference type="ChEBI" id="CHEBI:57972"/>
        <dbReference type="ChEBI" id="CHEBI:64428"/>
        <dbReference type="EC" id="2.8.1.7"/>
    </reaction>
</comment>
<sequence>MIYLDSAATSYYRPKEVAQAVYDAILTMGNAGRGAHETALLSARVIYETRSLLNELFHGDGPQQTVFTSNGTEALNLAICSLTERPVRTAATAMDHNSVLRPLYQAQRRGCRLDILPADRKGNISLDALERLLKRGLDLFVCTHASNVTGNVNNIRRIGHLCRSFGTVFVLDASQTAGIFPIDMQRDEIDIVCFTGHKSLMGPQGTGGICIREGLKLSPLKTGGSGIQSFSKTHPAQMPEALEAGTLNGHGIAGLRAALLYLKEQGSDRLRKREQGLMRRFVEGVGNLPGIQIYGDFSSPERGATVALNIGAYDSAAVSDELAQCYGIQTRPGAHCAPLMHEALGTREQGAVRFSFSHFLTEEQIDSAVRALEEMTKEL</sequence>
<dbReference type="InterPro" id="IPR020578">
    <property type="entry name" value="Aminotrans_V_PyrdxlP_BS"/>
</dbReference>
<dbReference type="Pfam" id="PF00266">
    <property type="entry name" value="Aminotran_5"/>
    <property type="match status" value="1"/>
</dbReference>
<comment type="similarity">
    <text evidence="2">Belongs to the class-V pyridoxal-phosphate-dependent aminotransferase family. Csd subfamily.</text>
</comment>
<evidence type="ECO:0000313" key="8">
    <source>
        <dbReference type="EMBL" id="HIZ07615.1"/>
    </source>
</evidence>
<comment type="cofactor">
    <cofactor evidence="1 6">
        <name>pyridoxal 5'-phosphate</name>
        <dbReference type="ChEBI" id="CHEBI:597326"/>
    </cofactor>
</comment>
<dbReference type="EC" id="2.8.1.7" evidence="3"/>
<dbReference type="PROSITE" id="PS00595">
    <property type="entry name" value="AA_TRANSFER_CLASS_5"/>
    <property type="match status" value="1"/>
</dbReference>
<evidence type="ECO:0000256" key="1">
    <source>
        <dbReference type="ARBA" id="ARBA00001933"/>
    </source>
</evidence>